<dbReference type="InterPro" id="IPR036661">
    <property type="entry name" value="Luciferase-like_sf"/>
</dbReference>
<reference evidence="1 2" key="1">
    <citation type="submission" date="2020-08" db="EMBL/GenBank/DDBJ databases">
        <title>Genomic Encyclopedia of Type Strains, Phase IV (KMG-IV): sequencing the most valuable type-strain genomes for metagenomic binning, comparative biology and taxonomic classification.</title>
        <authorList>
            <person name="Goeker M."/>
        </authorList>
    </citation>
    <scope>NUCLEOTIDE SEQUENCE [LARGE SCALE GENOMIC DNA]</scope>
    <source>
        <strain evidence="1 2">DSM 26944</strain>
    </source>
</reference>
<keyword evidence="2" id="KW-1185">Reference proteome</keyword>
<evidence type="ECO:0000313" key="1">
    <source>
        <dbReference type="EMBL" id="MBB5703955.1"/>
    </source>
</evidence>
<comment type="caution">
    <text evidence="1">The sequence shown here is derived from an EMBL/GenBank/DDBJ whole genome shotgun (WGS) entry which is preliminary data.</text>
</comment>
<dbReference type="AlphaFoldDB" id="A0A7W9B0E5"/>
<dbReference type="SUPFAM" id="SSF51679">
    <property type="entry name" value="Bacterial luciferase-like"/>
    <property type="match status" value="1"/>
</dbReference>
<keyword evidence="1" id="KW-0503">Monooxygenase</keyword>
<dbReference type="GO" id="GO:0016705">
    <property type="term" value="F:oxidoreductase activity, acting on paired donors, with incorporation or reduction of molecular oxygen"/>
    <property type="evidence" value="ECO:0007669"/>
    <property type="project" value="InterPro"/>
</dbReference>
<name>A0A7W9B0E5_9HYPH</name>
<sequence>MAEGILALHRAGFDGTTLSFVDYAEEFPYFRDHVLPILESEGVRKPTGFAKAC</sequence>
<dbReference type="RefSeq" id="WP_235992772.1">
    <property type="nucleotide sequence ID" value="NZ_JACIJG010000021.1"/>
</dbReference>
<keyword evidence="1" id="KW-0560">Oxidoreductase</keyword>
<protein>
    <submittedName>
        <fullName evidence="1">Alkanesulfonate monooxygenase SsuD/methylene tetrahydromethanopterin reductase-like flavin-dependent oxidoreductase (Luciferase family)</fullName>
    </submittedName>
</protein>
<dbReference type="EMBL" id="JACIJG010000021">
    <property type="protein sequence ID" value="MBB5703955.1"/>
    <property type="molecule type" value="Genomic_DNA"/>
</dbReference>
<dbReference type="GO" id="GO:0004497">
    <property type="term" value="F:monooxygenase activity"/>
    <property type="evidence" value="ECO:0007669"/>
    <property type="project" value="UniProtKB-KW"/>
</dbReference>
<organism evidence="1 2">
    <name type="scientific">Brucella daejeonensis</name>
    <dbReference type="NCBI Taxonomy" id="659015"/>
    <lineage>
        <taxon>Bacteria</taxon>
        <taxon>Pseudomonadati</taxon>
        <taxon>Pseudomonadota</taxon>
        <taxon>Alphaproteobacteria</taxon>
        <taxon>Hyphomicrobiales</taxon>
        <taxon>Brucellaceae</taxon>
        <taxon>Brucella/Ochrobactrum group</taxon>
        <taxon>Brucella</taxon>
    </lineage>
</organism>
<accession>A0A7W9B0E5</accession>
<dbReference type="Proteomes" id="UP000555546">
    <property type="component" value="Unassembled WGS sequence"/>
</dbReference>
<evidence type="ECO:0000313" key="2">
    <source>
        <dbReference type="Proteomes" id="UP000555546"/>
    </source>
</evidence>
<proteinExistence type="predicted"/>
<gene>
    <name evidence="1" type="ORF">FHS76_003870</name>
</gene>